<dbReference type="Pfam" id="PF00814">
    <property type="entry name" value="TsaD"/>
    <property type="match status" value="1"/>
</dbReference>
<evidence type="ECO:0000256" key="3">
    <source>
        <dbReference type="ARBA" id="ARBA00022679"/>
    </source>
</evidence>
<dbReference type="AlphaFoldDB" id="A0A382YPM8"/>
<accession>A0A382YPM8</accession>
<evidence type="ECO:0000256" key="7">
    <source>
        <dbReference type="ARBA" id="ARBA00023315"/>
    </source>
</evidence>
<keyword evidence="7" id="KW-0012">Acyltransferase</keyword>
<dbReference type="InterPro" id="IPR000905">
    <property type="entry name" value="Gcp-like_dom"/>
</dbReference>
<keyword evidence="2" id="KW-0963">Cytoplasm</keyword>
<evidence type="ECO:0000256" key="6">
    <source>
        <dbReference type="ARBA" id="ARBA00023004"/>
    </source>
</evidence>
<evidence type="ECO:0000256" key="4">
    <source>
        <dbReference type="ARBA" id="ARBA00022694"/>
    </source>
</evidence>
<keyword evidence="3" id="KW-0808">Transferase</keyword>
<dbReference type="InterPro" id="IPR017861">
    <property type="entry name" value="KAE1/TsaD"/>
</dbReference>
<dbReference type="PANTHER" id="PTHR11735">
    <property type="entry name" value="TRNA N6-ADENOSINE THREONYLCARBAMOYLTRANSFERASE"/>
    <property type="match status" value="1"/>
</dbReference>
<protein>
    <recommendedName>
        <fullName evidence="1">N(6)-L-threonylcarbamoyladenine synthase</fullName>
        <ecNumber evidence="1">2.3.1.234</ecNumber>
    </recommendedName>
</protein>
<dbReference type="InterPro" id="IPR043129">
    <property type="entry name" value="ATPase_NBD"/>
</dbReference>
<dbReference type="EC" id="2.3.1.234" evidence="1"/>
<gene>
    <name evidence="10" type="ORF">METZ01_LOCUS438111</name>
</gene>
<evidence type="ECO:0000256" key="8">
    <source>
        <dbReference type="ARBA" id="ARBA00048117"/>
    </source>
</evidence>
<reference evidence="10" key="1">
    <citation type="submission" date="2018-05" db="EMBL/GenBank/DDBJ databases">
        <authorList>
            <person name="Lanie J.A."/>
            <person name="Ng W.-L."/>
            <person name="Kazmierczak K.M."/>
            <person name="Andrzejewski T.M."/>
            <person name="Davidsen T.M."/>
            <person name="Wayne K.J."/>
            <person name="Tettelin H."/>
            <person name="Glass J.I."/>
            <person name="Rusch D."/>
            <person name="Podicherti R."/>
            <person name="Tsui H.-C.T."/>
            <person name="Winkler M.E."/>
        </authorList>
    </citation>
    <scope>NUCLEOTIDE SEQUENCE</scope>
</reference>
<dbReference type="GO" id="GO:0061711">
    <property type="term" value="F:tRNA N(6)-L-threonylcarbamoyladenine synthase activity"/>
    <property type="evidence" value="ECO:0007669"/>
    <property type="project" value="UniProtKB-EC"/>
</dbReference>
<feature type="non-terminal residue" evidence="10">
    <location>
        <position position="1"/>
    </location>
</feature>
<comment type="catalytic activity">
    <reaction evidence="8">
        <text>L-threonylcarbamoyladenylate + adenosine(37) in tRNA = N(6)-L-threonylcarbamoyladenosine(37) in tRNA + AMP + H(+)</text>
        <dbReference type="Rhea" id="RHEA:37059"/>
        <dbReference type="Rhea" id="RHEA-COMP:10162"/>
        <dbReference type="Rhea" id="RHEA-COMP:10163"/>
        <dbReference type="ChEBI" id="CHEBI:15378"/>
        <dbReference type="ChEBI" id="CHEBI:73682"/>
        <dbReference type="ChEBI" id="CHEBI:74411"/>
        <dbReference type="ChEBI" id="CHEBI:74418"/>
        <dbReference type="ChEBI" id="CHEBI:456215"/>
        <dbReference type="EC" id="2.3.1.234"/>
    </reaction>
</comment>
<evidence type="ECO:0000313" key="10">
    <source>
        <dbReference type="EMBL" id="SVD85257.1"/>
    </source>
</evidence>
<evidence type="ECO:0000256" key="2">
    <source>
        <dbReference type="ARBA" id="ARBA00022490"/>
    </source>
</evidence>
<dbReference type="GO" id="GO:0046872">
    <property type="term" value="F:metal ion binding"/>
    <property type="evidence" value="ECO:0007669"/>
    <property type="project" value="UniProtKB-KW"/>
</dbReference>
<proteinExistence type="predicted"/>
<evidence type="ECO:0000256" key="5">
    <source>
        <dbReference type="ARBA" id="ARBA00022723"/>
    </source>
</evidence>
<dbReference type="PANTHER" id="PTHR11735:SF6">
    <property type="entry name" value="TRNA N6-ADENOSINE THREONYLCARBAMOYLTRANSFERASE, MITOCHONDRIAL"/>
    <property type="match status" value="1"/>
</dbReference>
<organism evidence="10">
    <name type="scientific">marine metagenome</name>
    <dbReference type="NCBI Taxonomy" id="408172"/>
    <lineage>
        <taxon>unclassified sequences</taxon>
        <taxon>metagenomes</taxon>
        <taxon>ecological metagenomes</taxon>
    </lineage>
</organism>
<keyword evidence="6" id="KW-0408">Iron</keyword>
<dbReference type="Gene3D" id="3.30.420.40">
    <property type="match status" value="2"/>
</dbReference>
<feature type="domain" description="Gcp-like" evidence="9">
    <location>
        <begin position="4"/>
        <end position="182"/>
    </location>
</feature>
<dbReference type="EMBL" id="UINC01177549">
    <property type="protein sequence ID" value="SVD85257.1"/>
    <property type="molecule type" value="Genomic_DNA"/>
</dbReference>
<evidence type="ECO:0000259" key="9">
    <source>
        <dbReference type="Pfam" id="PF00814"/>
    </source>
</evidence>
<dbReference type="PRINTS" id="PR00789">
    <property type="entry name" value="OSIALOPTASE"/>
</dbReference>
<dbReference type="GO" id="GO:0008033">
    <property type="term" value="P:tRNA processing"/>
    <property type="evidence" value="ECO:0007669"/>
    <property type="project" value="UniProtKB-KW"/>
</dbReference>
<evidence type="ECO:0000256" key="1">
    <source>
        <dbReference type="ARBA" id="ARBA00012156"/>
    </source>
</evidence>
<keyword evidence="4" id="KW-0819">tRNA processing</keyword>
<sequence length="209" mass="23005">PAPSFPFLTLLISGGHCLLIKSSNLGDYKVLGQTRDDAVGEAFDKVAKLLGLGYPGGPEIEKAARTGDPFSFDLPRPMTKEENLDFSFSGLKTSVYYLIKKHGAITKQLSSNISASFQEAVAETLIQKCRKALSKCRLQQLVVGGGVASNLYIRGRLKKELTEVEIFFPSLKRCTDNGAMVAVAGYYRFQNNFTETSIKIKPRWSLSEI</sequence>
<name>A0A382YPM8_9ZZZZ</name>
<dbReference type="FunFam" id="3.30.420.40:FF:000040">
    <property type="entry name" value="tRNA N6-adenosine threonylcarbamoyltransferase"/>
    <property type="match status" value="1"/>
</dbReference>
<dbReference type="SUPFAM" id="SSF53067">
    <property type="entry name" value="Actin-like ATPase domain"/>
    <property type="match status" value="1"/>
</dbReference>
<keyword evidence="5" id="KW-0479">Metal-binding</keyword>